<accession>A0A7T0MZC6</accession>
<evidence type="ECO:0000259" key="3">
    <source>
        <dbReference type="SMART" id="SM00894"/>
    </source>
</evidence>
<dbReference type="Proteomes" id="UP000762586">
    <property type="component" value="Unassembled WGS sequence"/>
</dbReference>
<dbReference type="KEGG" id="pbra:B5S52_12465"/>
<gene>
    <name evidence="5" type="ORF">F126LOC_011400</name>
    <name evidence="4" type="ORF">H4F48_06105</name>
</gene>
<keyword evidence="7" id="KW-1185">Reference proteome</keyword>
<dbReference type="EMBL" id="JACGET010000004">
    <property type="protein sequence ID" value="MBN3105653.1"/>
    <property type="molecule type" value="Genomic_DNA"/>
</dbReference>
<feature type="signal peptide" evidence="2">
    <location>
        <begin position="1"/>
        <end position="20"/>
    </location>
</feature>
<dbReference type="AlphaFoldDB" id="A0A7T0MZC6"/>
<organism evidence="5 6">
    <name type="scientific">Pectobacterium brasiliense</name>
    <dbReference type="NCBI Taxonomy" id="180957"/>
    <lineage>
        <taxon>Bacteria</taxon>
        <taxon>Pseudomonadati</taxon>
        <taxon>Pseudomonadota</taxon>
        <taxon>Gammaproteobacteria</taxon>
        <taxon>Enterobacterales</taxon>
        <taxon>Pectobacteriaceae</taxon>
        <taxon>Pectobacterium</taxon>
    </lineage>
</organism>
<feature type="region of interest" description="Disordered" evidence="1">
    <location>
        <begin position="80"/>
        <end position="102"/>
    </location>
</feature>
<reference evidence="5 6" key="2">
    <citation type="submission" date="2020-11" db="EMBL/GenBank/DDBJ databases">
        <title>Complete genome sequence of Pectobacterium brasiliense strain F126.</title>
        <authorList>
            <person name="Miroshnikov K."/>
            <person name="Vo T.N.H."/>
            <person name="Khodykina M.V."/>
            <person name="Kabanova A.P."/>
            <person name="Shneider M."/>
            <person name="Korzhenkov A."/>
            <person name="Toschakov S.V."/>
            <person name="Miroshnikov K.A."/>
            <person name="Ignatov A.N."/>
            <person name="Mikhailova Y.V."/>
            <person name="Shelenkov A."/>
            <person name="Yanushevich Y.G."/>
            <person name="Evseev P.V."/>
        </authorList>
    </citation>
    <scope>NUCLEOTIDE SEQUENCE [LARGE SCALE GENOMIC DNA]</scope>
    <source>
        <strain evidence="5 6">F126</strain>
    </source>
</reference>
<feature type="domain" description="Excalibur calcium-binding" evidence="3">
    <location>
        <begin position="54"/>
        <end position="89"/>
    </location>
</feature>
<protein>
    <submittedName>
        <fullName evidence="5">Excalibur calcium-binding domain-containing protein</fullName>
    </submittedName>
</protein>
<evidence type="ECO:0000256" key="1">
    <source>
        <dbReference type="SAM" id="MobiDB-lite"/>
    </source>
</evidence>
<dbReference type="Proteomes" id="UP000269351">
    <property type="component" value="Chromosome"/>
</dbReference>
<dbReference type="EMBL" id="CP065031">
    <property type="protein sequence ID" value="QPK22298.1"/>
    <property type="molecule type" value="Genomic_DNA"/>
</dbReference>
<dbReference type="InterPro" id="IPR008613">
    <property type="entry name" value="Excalibur_Ca-bd_domain"/>
</dbReference>
<evidence type="ECO:0000313" key="7">
    <source>
        <dbReference type="Proteomes" id="UP000762586"/>
    </source>
</evidence>
<proteinExistence type="predicted"/>
<evidence type="ECO:0000256" key="2">
    <source>
        <dbReference type="SAM" id="SignalP"/>
    </source>
</evidence>
<evidence type="ECO:0000313" key="5">
    <source>
        <dbReference type="EMBL" id="QPK22298.1"/>
    </source>
</evidence>
<reference evidence="4 7" key="1">
    <citation type="submission" date="2020-07" db="EMBL/GenBank/DDBJ databases">
        <title>A pangenomic view of the genus Pectobacterium provides insights into genome organization, phylogeny, and virulence.</title>
        <authorList>
            <person name="Jonkheer E."/>
            <person name="Brankovics B."/>
            <person name="Houwers I."/>
            <person name="Van Der Wolf J."/>
            <person name="Bonants P."/>
            <person name="Vreeburg R."/>
            <person name="Bollema R."/>
            <person name="De Haan J."/>
            <person name="Berke L."/>
            <person name="De Ridder D."/>
            <person name="Smit S."/>
            <person name="Van Der Lee T.A.J."/>
        </authorList>
    </citation>
    <scope>NUCLEOTIDE SEQUENCE [LARGE SCALE GENOMIC DNA]</scope>
    <source>
        <strain evidence="4 7">NAK:384</strain>
    </source>
</reference>
<feature type="chain" id="PRO_5030839828" evidence="2">
    <location>
        <begin position="21"/>
        <end position="102"/>
    </location>
</feature>
<evidence type="ECO:0000313" key="4">
    <source>
        <dbReference type="EMBL" id="MBN3105653.1"/>
    </source>
</evidence>
<sequence>MKRKLVVILLSTAFSFTVQAASSHQYRNDGDSWRAEKIKTEDREQKENRFVCDGRQYCSQMNSREEAYFFIQNCPKTKMDGDHDGVPCERDSRFPPIRADRY</sequence>
<dbReference type="Pfam" id="PF05901">
    <property type="entry name" value="Excalibur"/>
    <property type="match status" value="1"/>
</dbReference>
<dbReference type="RefSeq" id="WP_072010372.1">
    <property type="nucleotide sequence ID" value="NZ_BSWF01000002.1"/>
</dbReference>
<keyword evidence="2" id="KW-0732">Signal</keyword>
<evidence type="ECO:0000313" key="6">
    <source>
        <dbReference type="Proteomes" id="UP000269351"/>
    </source>
</evidence>
<name>A0A7T0MZC6_9GAMM</name>
<dbReference type="SMART" id="SM00894">
    <property type="entry name" value="Excalibur"/>
    <property type="match status" value="1"/>
</dbReference>